<dbReference type="Proteomes" id="UP000601435">
    <property type="component" value="Unassembled WGS sequence"/>
</dbReference>
<dbReference type="EMBL" id="CAJNJA010007777">
    <property type="protein sequence ID" value="CAE7228849.1"/>
    <property type="molecule type" value="Genomic_DNA"/>
</dbReference>
<comment type="caution">
    <text evidence="1">The sequence shown here is derived from an EMBL/GenBank/DDBJ whole genome shotgun (WGS) entry which is preliminary data.</text>
</comment>
<name>A0A812KRI7_9DINO</name>
<organism evidence="1 2">
    <name type="scientific">Symbiodinium necroappetens</name>
    <dbReference type="NCBI Taxonomy" id="1628268"/>
    <lineage>
        <taxon>Eukaryota</taxon>
        <taxon>Sar</taxon>
        <taxon>Alveolata</taxon>
        <taxon>Dinophyceae</taxon>
        <taxon>Suessiales</taxon>
        <taxon>Symbiodiniaceae</taxon>
        <taxon>Symbiodinium</taxon>
    </lineage>
</organism>
<sequence>VLMNRYATLEGGSQELTQGNDDLSMRLDRVRDECARVQTKLQNEHLAISSQLHKCQVELEQHLQESQDATDVKFAPVRGDKSDVRLEEMFKQIIERVEDLQVELPMSGRLFTRHLLVTFNSEMHSTVQLGREKPKEGLLSVACNFIRHTDRMQALFDERGFMERVKFLYQRSEDDVRRRPQGVTLGFSFVFVVKNLVI</sequence>
<proteinExistence type="predicted"/>
<dbReference type="AlphaFoldDB" id="A0A812KRI7"/>
<evidence type="ECO:0000313" key="2">
    <source>
        <dbReference type="Proteomes" id="UP000601435"/>
    </source>
</evidence>
<accession>A0A812KRI7</accession>
<reference evidence="1" key="1">
    <citation type="submission" date="2021-02" db="EMBL/GenBank/DDBJ databases">
        <authorList>
            <person name="Dougan E. K."/>
            <person name="Rhodes N."/>
            <person name="Thang M."/>
            <person name="Chan C."/>
        </authorList>
    </citation>
    <scope>NUCLEOTIDE SEQUENCE</scope>
</reference>
<gene>
    <name evidence="1" type="ORF">SNEC2469_LOCUS3406</name>
</gene>
<feature type="non-terminal residue" evidence="1">
    <location>
        <position position="1"/>
    </location>
</feature>
<dbReference type="OrthoDB" id="439645at2759"/>
<evidence type="ECO:0000313" key="1">
    <source>
        <dbReference type="EMBL" id="CAE7228849.1"/>
    </source>
</evidence>
<keyword evidence="2" id="KW-1185">Reference proteome</keyword>
<protein>
    <submittedName>
        <fullName evidence="1">Uncharacterized protein</fullName>
    </submittedName>
</protein>